<organism evidence="1">
    <name type="scientific">Palpitomonas bilix</name>
    <dbReference type="NCBI Taxonomy" id="652834"/>
    <lineage>
        <taxon>Eukaryota</taxon>
        <taxon>Eukaryota incertae sedis</taxon>
    </lineage>
</organism>
<dbReference type="SUPFAM" id="SSF50978">
    <property type="entry name" value="WD40 repeat-like"/>
    <property type="match status" value="1"/>
</dbReference>
<gene>
    <name evidence="1" type="ORF">PBIL07802_LOCUS19194</name>
</gene>
<accession>A0A7S3DGS8</accession>
<dbReference type="EMBL" id="HBIB01029476">
    <property type="protein sequence ID" value="CAE0256937.1"/>
    <property type="molecule type" value="Transcribed_RNA"/>
</dbReference>
<dbReference type="InterPro" id="IPR015943">
    <property type="entry name" value="WD40/YVTN_repeat-like_dom_sf"/>
</dbReference>
<dbReference type="InterPro" id="IPR036322">
    <property type="entry name" value="WD40_repeat_dom_sf"/>
</dbReference>
<proteinExistence type="predicted"/>
<dbReference type="AlphaFoldDB" id="A0A7S3DGS8"/>
<name>A0A7S3DGS8_9EUKA</name>
<dbReference type="Gene3D" id="2.130.10.10">
    <property type="entry name" value="YVTN repeat-like/Quinoprotein amine dehydrogenase"/>
    <property type="match status" value="1"/>
</dbReference>
<evidence type="ECO:0000313" key="1">
    <source>
        <dbReference type="EMBL" id="CAE0256937.1"/>
    </source>
</evidence>
<reference evidence="1" key="1">
    <citation type="submission" date="2021-01" db="EMBL/GenBank/DDBJ databases">
        <authorList>
            <person name="Corre E."/>
            <person name="Pelletier E."/>
            <person name="Niang G."/>
            <person name="Scheremetjew M."/>
            <person name="Finn R."/>
            <person name="Kale V."/>
            <person name="Holt S."/>
            <person name="Cochrane G."/>
            <person name="Meng A."/>
            <person name="Brown T."/>
            <person name="Cohen L."/>
        </authorList>
    </citation>
    <scope>NUCLEOTIDE SEQUENCE</scope>
    <source>
        <strain evidence="1">NIES-2562</strain>
    </source>
</reference>
<protein>
    <submittedName>
        <fullName evidence="1">Uncharacterized protein</fullName>
    </submittedName>
</protein>
<sequence>MTAGDDGKVNVLEFFEGGRGANGGGDESNGDEVGIVMTAGDDGKVKFISARTGGEVGVVDAHTTAVSVAAFSPPPLRKVVTATMLGDGFLWDLDKLLHK</sequence>